<comment type="caution">
    <text evidence="1">The sequence shown here is derived from an EMBL/GenBank/DDBJ whole genome shotgun (WGS) entry which is preliminary data.</text>
</comment>
<dbReference type="AlphaFoldDB" id="K1TTF6"/>
<proteinExistence type="predicted"/>
<dbReference type="InterPro" id="IPR031325">
    <property type="entry name" value="RHS_repeat"/>
</dbReference>
<dbReference type="Pfam" id="PF05593">
    <property type="entry name" value="RHS_repeat"/>
    <property type="match status" value="1"/>
</dbReference>
<dbReference type="Gene3D" id="2.180.10.10">
    <property type="entry name" value="RHS repeat-associated core"/>
    <property type="match status" value="1"/>
</dbReference>
<feature type="non-terminal residue" evidence="1">
    <location>
        <position position="167"/>
    </location>
</feature>
<accession>K1TTF6</accession>
<organism evidence="1">
    <name type="scientific">human gut metagenome</name>
    <dbReference type="NCBI Taxonomy" id="408170"/>
    <lineage>
        <taxon>unclassified sequences</taxon>
        <taxon>metagenomes</taxon>
        <taxon>organismal metagenomes</taxon>
    </lineage>
</organism>
<dbReference type="InterPro" id="IPR006530">
    <property type="entry name" value="YD"/>
</dbReference>
<gene>
    <name evidence="1" type="ORF">LEA_11774</name>
</gene>
<name>K1TTF6_9ZZZZ</name>
<protein>
    <submittedName>
        <fullName evidence="1">YD repeat-containing domain protein</fullName>
    </submittedName>
</protein>
<dbReference type="NCBIfam" id="TIGR01643">
    <property type="entry name" value="YD_repeat_2x"/>
    <property type="match status" value="2"/>
</dbReference>
<evidence type="ECO:0000313" key="1">
    <source>
        <dbReference type="EMBL" id="EKC62571.1"/>
    </source>
</evidence>
<dbReference type="EMBL" id="AJWY01007947">
    <property type="protein sequence ID" value="EKC62571.1"/>
    <property type="molecule type" value="Genomic_DNA"/>
</dbReference>
<reference evidence="1" key="1">
    <citation type="journal article" date="2013" name="Environ. Microbiol.">
        <title>Microbiota from the distal guts of lean and obese adolescents exhibit partial functional redundancy besides clear differences in community structure.</title>
        <authorList>
            <person name="Ferrer M."/>
            <person name="Ruiz A."/>
            <person name="Lanza F."/>
            <person name="Haange S.B."/>
            <person name="Oberbach A."/>
            <person name="Till H."/>
            <person name="Bargiela R."/>
            <person name="Campoy C."/>
            <person name="Segura M.T."/>
            <person name="Richter M."/>
            <person name="von Bergen M."/>
            <person name="Seifert J."/>
            <person name="Suarez A."/>
        </authorList>
    </citation>
    <scope>NUCLEOTIDE SEQUENCE</scope>
</reference>
<sequence>NMAGRLTKYAYDSAGNLTSITYPDGRTSSFGYDASHRLTSVTNPDGYGLKYEYKNDFRVPRVSRIAEYGSGNKAGQEMKVSYENGNTTVFETPGLDGEIAQTGDNRKITYHFDNMGRPTDVMDQDGCANNYTYYTSGSKNHKLDKEGKVQKTVCHLLKNPLFDSAYG</sequence>
<feature type="non-terminal residue" evidence="1">
    <location>
        <position position="1"/>
    </location>
</feature>